<dbReference type="EMBL" id="JARKIK010000068">
    <property type="protein sequence ID" value="KAK8729007.1"/>
    <property type="molecule type" value="Genomic_DNA"/>
</dbReference>
<keyword evidence="3" id="KW-1185">Reference proteome</keyword>
<sequence>GESESQELGGGESGRGHESGSALHSSDSSQQQHTAYFNKDSLTADFHVVASNFQETPDAGESWGGGRGNTHTHDCNEKDITVCINLLAVLTNKDLGFAASVDELNRMCPVLLNGLQCIDNYTRRCLTQKHREYFNKLYAGTIHVIKDLCNTKGSYQQEYLHHAPCMRQVNPKYNQCSEIYHEKTAGLNHINDAKTNLSDDDKNKNVITLCCSFQEYLQCSERVVFETCGNETALFTKEFLDRMAGPIVQDICQAFSFSLHSCLQDSSTTSAGIPLQIPSSLMTKVASPPAHHTTSYNLKNSHTLKDLTASSMHHTANTNTSALSRTQLEHRKLFLKESVGQSRHFKTRDALMISGADHDSTSQPPADHDPTNYPPAGHDPTSQPPADHDPTSQPPADHDPTSQLPAMITFTHGTTTRPLTLLPLLPLRQGRGNYWPVNTDSSTTFKTLEQKSIKENWHSENNLNKNEIFSSSSVFKCVKYAPGSQVCENAGSSTVTLCSLVSLVLFLYSLTHLLA</sequence>
<name>A0AAW0WC49_CHEQU</name>
<accession>A0AAW0WC49</accession>
<comment type="caution">
    <text evidence="2">The sequence shown here is derived from an EMBL/GenBank/DDBJ whole genome shotgun (WGS) entry which is preliminary data.</text>
</comment>
<evidence type="ECO:0000313" key="3">
    <source>
        <dbReference type="Proteomes" id="UP001445076"/>
    </source>
</evidence>
<dbReference type="PANTHER" id="PTHR33964">
    <property type="entry name" value="RE45066P-RELATED"/>
    <property type="match status" value="1"/>
</dbReference>
<feature type="compositionally biased region" description="Basic and acidic residues" evidence="1">
    <location>
        <begin position="356"/>
        <end position="370"/>
    </location>
</feature>
<evidence type="ECO:0000313" key="2">
    <source>
        <dbReference type="EMBL" id="KAK8729007.1"/>
    </source>
</evidence>
<proteinExistence type="predicted"/>
<dbReference type="AlphaFoldDB" id="A0AAW0WC49"/>
<feature type="region of interest" description="Disordered" evidence="1">
    <location>
        <begin position="355"/>
        <end position="404"/>
    </location>
</feature>
<dbReference type="PANTHER" id="PTHR33964:SF1">
    <property type="entry name" value="RE45066P"/>
    <property type="match status" value="1"/>
</dbReference>
<dbReference type="Proteomes" id="UP001445076">
    <property type="component" value="Unassembled WGS sequence"/>
</dbReference>
<feature type="compositionally biased region" description="Polar residues" evidence="1">
    <location>
        <begin position="22"/>
        <end position="32"/>
    </location>
</feature>
<evidence type="ECO:0000256" key="1">
    <source>
        <dbReference type="SAM" id="MobiDB-lite"/>
    </source>
</evidence>
<protein>
    <submittedName>
        <fullName evidence="2">Uncharacterized protein</fullName>
    </submittedName>
</protein>
<feature type="compositionally biased region" description="Basic and acidic residues" evidence="1">
    <location>
        <begin position="386"/>
        <end position="400"/>
    </location>
</feature>
<organism evidence="2 3">
    <name type="scientific">Cherax quadricarinatus</name>
    <name type="common">Australian red claw crayfish</name>
    <dbReference type="NCBI Taxonomy" id="27406"/>
    <lineage>
        <taxon>Eukaryota</taxon>
        <taxon>Metazoa</taxon>
        <taxon>Ecdysozoa</taxon>
        <taxon>Arthropoda</taxon>
        <taxon>Crustacea</taxon>
        <taxon>Multicrustacea</taxon>
        <taxon>Malacostraca</taxon>
        <taxon>Eumalacostraca</taxon>
        <taxon>Eucarida</taxon>
        <taxon>Decapoda</taxon>
        <taxon>Pleocyemata</taxon>
        <taxon>Astacidea</taxon>
        <taxon>Parastacoidea</taxon>
        <taxon>Parastacidae</taxon>
        <taxon>Cherax</taxon>
    </lineage>
</organism>
<feature type="region of interest" description="Disordered" evidence="1">
    <location>
        <begin position="1"/>
        <end position="32"/>
    </location>
</feature>
<reference evidence="2 3" key="1">
    <citation type="journal article" date="2024" name="BMC Genomics">
        <title>Genome assembly of redclaw crayfish (Cherax quadricarinatus) provides insights into its immune adaptation and hypoxia tolerance.</title>
        <authorList>
            <person name="Liu Z."/>
            <person name="Zheng J."/>
            <person name="Li H."/>
            <person name="Fang K."/>
            <person name="Wang S."/>
            <person name="He J."/>
            <person name="Zhou D."/>
            <person name="Weng S."/>
            <person name="Chi M."/>
            <person name="Gu Z."/>
            <person name="He J."/>
            <person name="Li F."/>
            <person name="Wang M."/>
        </authorList>
    </citation>
    <scope>NUCLEOTIDE SEQUENCE [LARGE SCALE GENOMIC DNA]</scope>
    <source>
        <strain evidence="2">ZL_2023a</strain>
    </source>
</reference>
<gene>
    <name evidence="2" type="ORF">OTU49_008585</name>
</gene>
<feature type="non-terminal residue" evidence="2">
    <location>
        <position position="1"/>
    </location>
</feature>